<accession>A0AA37RWY3</accession>
<evidence type="ECO:0000256" key="7">
    <source>
        <dbReference type="ARBA" id="ARBA00022840"/>
    </source>
</evidence>
<dbReference type="PANTHER" id="PTHR24221:SF261">
    <property type="entry name" value="GLUTATHIONE_L-CYSTEINE TRANSPORT SYSTEM ATP-BINDING_PERMEASE PROTEIN CYDD"/>
    <property type="match status" value="1"/>
</dbReference>
<dbReference type="InterPro" id="IPR017871">
    <property type="entry name" value="ABC_transporter-like_CS"/>
</dbReference>
<evidence type="ECO:0000313" key="14">
    <source>
        <dbReference type="Proteomes" id="UP001161422"/>
    </source>
</evidence>
<dbReference type="Gene3D" id="1.20.1560.10">
    <property type="entry name" value="ABC transporter type 1, transmembrane domain"/>
    <property type="match status" value="1"/>
</dbReference>
<keyword evidence="2" id="KW-0813">Transport</keyword>
<dbReference type="InterPro" id="IPR003593">
    <property type="entry name" value="AAA+_ATPase"/>
</dbReference>
<dbReference type="NCBIfam" id="TIGR02857">
    <property type="entry name" value="CydD"/>
    <property type="match status" value="1"/>
</dbReference>
<dbReference type="FunFam" id="1.20.1560.10:FF:000039">
    <property type="entry name" value="Cysteine/glutathione ABC transporter permease/ATP-binding protein CydD"/>
    <property type="match status" value="1"/>
</dbReference>
<dbReference type="GO" id="GO:0016887">
    <property type="term" value="F:ATP hydrolysis activity"/>
    <property type="evidence" value="ECO:0007669"/>
    <property type="project" value="InterPro"/>
</dbReference>
<feature type="domain" description="ABC transmembrane type-1" evidence="12">
    <location>
        <begin position="32"/>
        <end position="323"/>
    </location>
</feature>
<dbReference type="Gene3D" id="3.40.50.300">
    <property type="entry name" value="P-loop containing nucleotide triphosphate hydrolases"/>
    <property type="match status" value="1"/>
</dbReference>
<keyword evidence="14" id="KW-1185">Reference proteome</keyword>
<name>A0AA37RWY3_9GAMM</name>
<dbReference type="CDD" id="cd03228">
    <property type="entry name" value="ABCC_MRP_Like"/>
    <property type="match status" value="1"/>
</dbReference>
<dbReference type="Proteomes" id="UP001161422">
    <property type="component" value="Unassembled WGS sequence"/>
</dbReference>
<dbReference type="EMBL" id="BSNC01000004">
    <property type="protein sequence ID" value="GLP96082.1"/>
    <property type="molecule type" value="Genomic_DNA"/>
</dbReference>
<dbReference type="PROSITE" id="PS00211">
    <property type="entry name" value="ABC_TRANSPORTER_1"/>
    <property type="match status" value="1"/>
</dbReference>
<keyword evidence="5 10" id="KW-0812">Transmembrane</keyword>
<keyword evidence="4" id="KW-0997">Cell inner membrane</keyword>
<keyword evidence="7" id="KW-0067">ATP-binding</keyword>
<feature type="transmembrane region" description="Helical" evidence="10">
    <location>
        <begin position="151"/>
        <end position="168"/>
    </location>
</feature>
<feature type="transmembrane region" description="Helical" evidence="10">
    <location>
        <begin position="285"/>
        <end position="304"/>
    </location>
</feature>
<reference evidence="13" key="2">
    <citation type="submission" date="2023-01" db="EMBL/GenBank/DDBJ databases">
        <title>Draft genome sequence of Paraferrimonas sedimenticola strain NBRC 101628.</title>
        <authorList>
            <person name="Sun Q."/>
            <person name="Mori K."/>
        </authorList>
    </citation>
    <scope>NUCLEOTIDE SEQUENCE</scope>
    <source>
        <strain evidence="13">NBRC 101628</strain>
    </source>
</reference>
<dbReference type="GO" id="GO:0140359">
    <property type="term" value="F:ABC-type transporter activity"/>
    <property type="evidence" value="ECO:0007669"/>
    <property type="project" value="InterPro"/>
</dbReference>
<evidence type="ECO:0000256" key="3">
    <source>
        <dbReference type="ARBA" id="ARBA00022475"/>
    </source>
</evidence>
<sequence length="569" mass="61940">MSEVTKNDTKKANAAAQAWLLQQPGSAKGLHIGTIIFGGLNGALFILQAWSLASLLQAMVIDSMAFADVSHYLWFVLAAAVGRALCLYLKETLGFKAGEQIRAELRRDLLAKMDAMGPAHIARYSSGHWTTVLIEQIEDVQDYYAKYRPQMMIAAVIALSILIAVFPLNWIAGLILLGTLPLIPLFMWIVGQGAADANRRNFKALGQLSGHFLDRLKGLATIKLFNQQESQTRAIANASEEFRSRTMSVLKLAFLSSAVLEFFSAISIALMAVYFGFSYLDHLNFGHYGLGVSLFTGLFCLMLAPEFYQPLRDMGAFYHARAQAIAAADSLRSIGDDTVSMDKAEVNSKPSQYLVEANDLVVLASDGTELVGPISFSIKPGEKLALIGPSGSGKTSIMNALLGFLPYKGELKISGQEVAQALENRQLYSQLTWLGQEPKLLPTTVAANLRLGDANASEQALMAALDTVNGREFVEDLQQSIGEQEAGVSVGQAQRLALARAMLKPAPLVLLDEPTASLDSHNTQLVNNAIKTWVEDKTCLMITHKLPTQIQFNQIIELNGQQQEALCAN</sequence>
<keyword evidence="3" id="KW-1003">Cell membrane</keyword>
<comment type="caution">
    <text evidence="13">The sequence shown here is derived from an EMBL/GenBank/DDBJ whole genome shotgun (WGS) entry which is preliminary data.</text>
</comment>
<feature type="domain" description="ABC transporter" evidence="11">
    <location>
        <begin position="355"/>
        <end position="568"/>
    </location>
</feature>
<evidence type="ECO:0000256" key="10">
    <source>
        <dbReference type="SAM" id="Phobius"/>
    </source>
</evidence>
<dbReference type="PROSITE" id="PS50893">
    <property type="entry name" value="ABC_TRANSPORTER_2"/>
    <property type="match status" value="1"/>
</dbReference>
<feature type="transmembrane region" description="Helical" evidence="10">
    <location>
        <begin position="174"/>
        <end position="195"/>
    </location>
</feature>
<proteinExistence type="predicted"/>
<dbReference type="CDD" id="cd18584">
    <property type="entry name" value="ABC_6TM_AarD_CydD"/>
    <property type="match status" value="1"/>
</dbReference>
<gene>
    <name evidence="13" type="primary">cydD</name>
    <name evidence="13" type="ORF">GCM10007895_13880</name>
</gene>
<dbReference type="GO" id="GO:0005524">
    <property type="term" value="F:ATP binding"/>
    <property type="evidence" value="ECO:0007669"/>
    <property type="project" value="UniProtKB-KW"/>
</dbReference>
<dbReference type="Pfam" id="PF00664">
    <property type="entry name" value="ABC_membrane"/>
    <property type="match status" value="1"/>
</dbReference>
<evidence type="ECO:0000256" key="2">
    <source>
        <dbReference type="ARBA" id="ARBA00022448"/>
    </source>
</evidence>
<evidence type="ECO:0000256" key="8">
    <source>
        <dbReference type="ARBA" id="ARBA00022989"/>
    </source>
</evidence>
<evidence type="ECO:0000256" key="9">
    <source>
        <dbReference type="ARBA" id="ARBA00023136"/>
    </source>
</evidence>
<dbReference type="InterPro" id="IPR036640">
    <property type="entry name" value="ABC1_TM_sf"/>
</dbReference>
<dbReference type="Pfam" id="PF00005">
    <property type="entry name" value="ABC_tran"/>
    <property type="match status" value="1"/>
</dbReference>
<dbReference type="InterPro" id="IPR011527">
    <property type="entry name" value="ABC1_TM_dom"/>
</dbReference>
<dbReference type="NCBIfam" id="NF008379">
    <property type="entry name" value="PRK11174.1"/>
    <property type="match status" value="1"/>
</dbReference>
<dbReference type="PANTHER" id="PTHR24221">
    <property type="entry name" value="ATP-BINDING CASSETTE SUB-FAMILY B"/>
    <property type="match status" value="1"/>
</dbReference>
<keyword evidence="6" id="KW-0547">Nucleotide-binding</keyword>
<organism evidence="13 14">
    <name type="scientific">Paraferrimonas sedimenticola</name>
    <dbReference type="NCBI Taxonomy" id="375674"/>
    <lineage>
        <taxon>Bacteria</taxon>
        <taxon>Pseudomonadati</taxon>
        <taxon>Pseudomonadota</taxon>
        <taxon>Gammaproteobacteria</taxon>
        <taxon>Alteromonadales</taxon>
        <taxon>Ferrimonadaceae</taxon>
        <taxon>Paraferrimonas</taxon>
    </lineage>
</organism>
<dbReference type="SUPFAM" id="SSF90123">
    <property type="entry name" value="ABC transporter transmembrane region"/>
    <property type="match status" value="1"/>
</dbReference>
<dbReference type="InterPro" id="IPR003439">
    <property type="entry name" value="ABC_transporter-like_ATP-bd"/>
</dbReference>
<protein>
    <submittedName>
        <fullName evidence="13">Cysteine/glutathione ABC transporter membrane protein/ATP-binding protein</fullName>
    </submittedName>
</protein>
<keyword evidence="8 10" id="KW-1133">Transmembrane helix</keyword>
<evidence type="ECO:0000256" key="5">
    <source>
        <dbReference type="ARBA" id="ARBA00022692"/>
    </source>
</evidence>
<comment type="subcellular location">
    <subcellularLocation>
        <location evidence="1">Cell inner membrane</location>
        <topology evidence="1">Multi-pass membrane protein</topology>
    </subcellularLocation>
</comment>
<dbReference type="RefSeq" id="WP_169903072.1">
    <property type="nucleotide sequence ID" value="NZ_BSNC01000004.1"/>
</dbReference>
<dbReference type="GO" id="GO:0042883">
    <property type="term" value="P:cysteine transport"/>
    <property type="evidence" value="ECO:0007669"/>
    <property type="project" value="InterPro"/>
</dbReference>
<evidence type="ECO:0000256" key="4">
    <source>
        <dbReference type="ARBA" id="ARBA00022519"/>
    </source>
</evidence>
<keyword evidence="9 10" id="KW-0472">Membrane</keyword>
<feature type="transmembrane region" description="Helical" evidence="10">
    <location>
        <begin position="252"/>
        <end position="279"/>
    </location>
</feature>
<dbReference type="PROSITE" id="PS50929">
    <property type="entry name" value="ABC_TM1F"/>
    <property type="match status" value="1"/>
</dbReference>
<evidence type="ECO:0000256" key="1">
    <source>
        <dbReference type="ARBA" id="ARBA00004429"/>
    </source>
</evidence>
<dbReference type="GO" id="GO:0005886">
    <property type="term" value="C:plasma membrane"/>
    <property type="evidence" value="ECO:0007669"/>
    <property type="project" value="UniProtKB-SubCell"/>
</dbReference>
<feature type="transmembrane region" description="Helical" evidence="10">
    <location>
        <begin position="30"/>
        <end position="51"/>
    </location>
</feature>
<feature type="transmembrane region" description="Helical" evidence="10">
    <location>
        <begin position="71"/>
        <end position="89"/>
    </location>
</feature>
<reference evidence="13" key="1">
    <citation type="journal article" date="2014" name="Int. J. Syst. Evol. Microbiol.">
        <title>Complete genome sequence of Corynebacterium casei LMG S-19264T (=DSM 44701T), isolated from a smear-ripened cheese.</title>
        <authorList>
            <consortium name="US DOE Joint Genome Institute (JGI-PGF)"/>
            <person name="Walter F."/>
            <person name="Albersmeier A."/>
            <person name="Kalinowski J."/>
            <person name="Ruckert C."/>
        </authorList>
    </citation>
    <scope>NUCLEOTIDE SEQUENCE</scope>
    <source>
        <strain evidence="13">NBRC 101628</strain>
    </source>
</reference>
<evidence type="ECO:0000313" key="13">
    <source>
        <dbReference type="EMBL" id="GLP96082.1"/>
    </source>
</evidence>
<dbReference type="SMART" id="SM00382">
    <property type="entry name" value="AAA"/>
    <property type="match status" value="1"/>
</dbReference>
<dbReference type="SUPFAM" id="SSF52540">
    <property type="entry name" value="P-loop containing nucleoside triphosphate hydrolases"/>
    <property type="match status" value="1"/>
</dbReference>
<evidence type="ECO:0000259" key="11">
    <source>
        <dbReference type="PROSITE" id="PS50893"/>
    </source>
</evidence>
<dbReference type="InterPro" id="IPR039421">
    <property type="entry name" value="Type_1_exporter"/>
</dbReference>
<dbReference type="AlphaFoldDB" id="A0AA37RWY3"/>
<evidence type="ECO:0000256" key="6">
    <source>
        <dbReference type="ARBA" id="ARBA00022741"/>
    </source>
</evidence>
<dbReference type="InterPro" id="IPR027417">
    <property type="entry name" value="P-loop_NTPase"/>
</dbReference>
<dbReference type="GO" id="GO:0034040">
    <property type="term" value="F:ATPase-coupled lipid transmembrane transporter activity"/>
    <property type="evidence" value="ECO:0007669"/>
    <property type="project" value="TreeGrafter"/>
</dbReference>
<evidence type="ECO:0000259" key="12">
    <source>
        <dbReference type="PROSITE" id="PS50929"/>
    </source>
</evidence>
<dbReference type="InterPro" id="IPR014216">
    <property type="entry name" value="ABC_transptr_CydD"/>
</dbReference>